<evidence type="ECO:0000313" key="3">
    <source>
        <dbReference type="Proteomes" id="UP000317243"/>
    </source>
</evidence>
<protein>
    <submittedName>
        <fullName evidence="2">2-hydroxy-6-oxononadienedioate/2-hydroxy-6-oxononatrienedioate hydrolase</fullName>
        <ecNumber evidence="2">3.7.1.14</ecNumber>
    </submittedName>
</protein>
<dbReference type="EC" id="3.7.1.14" evidence="2"/>
<dbReference type="InterPro" id="IPR029058">
    <property type="entry name" value="AB_hydrolase_fold"/>
</dbReference>
<dbReference type="GO" id="GO:0016787">
    <property type="term" value="F:hydrolase activity"/>
    <property type="evidence" value="ECO:0007669"/>
    <property type="project" value="UniProtKB-KW"/>
</dbReference>
<evidence type="ECO:0000313" key="2">
    <source>
        <dbReference type="EMBL" id="TWT50122.1"/>
    </source>
</evidence>
<dbReference type="InterPro" id="IPR022742">
    <property type="entry name" value="Hydrolase_4"/>
</dbReference>
<dbReference type="OrthoDB" id="9777090at2"/>
<dbReference type="Gene3D" id="3.40.50.1820">
    <property type="entry name" value="alpha/beta hydrolase"/>
    <property type="match status" value="1"/>
</dbReference>
<keyword evidence="2" id="KW-0378">Hydrolase</keyword>
<dbReference type="EMBL" id="SIHI01000014">
    <property type="protein sequence ID" value="TWT50122.1"/>
    <property type="molecule type" value="Genomic_DNA"/>
</dbReference>
<dbReference type="RefSeq" id="WP_146511105.1">
    <property type="nucleotide sequence ID" value="NZ_SIHI01000014.1"/>
</dbReference>
<dbReference type="PANTHER" id="PTHR12277:SF81">
    <property type="entry name" value="PROTEIN ABHD13"/>
    <property type="match status" value="1"/>
</dbReference>
<feature type="domain" description="Serine aminopeptidase S33" evidence="1">
    <location>
        <begin position="86"/>
        <end position="195"/>
    </location>
</feature>
<dbReference type="Proteomes" id="UP000317243">
    <property type="component" value="Unassembled WGS sequence"/>
</dbReference>
<keyword evidence="3" id="KW-1185">Reference proteome</keyword>
<dbReference type="PANTHER" id="PTHR12277">
    <property type="entry name" value="ALPHA/BETA HYDROLASE DOMAIN-CONTAINING PROTEIN"/>
    <property type="match status" value="1"/>
</dbReference>
<gene>
    <name evidence="2" type="primary">mhpC</name>
    <name evidence="2" type="ORF">KOR42_36690</name>
</gene>
<dbReference type="SUPFAM" id="SSF53474">
    <property type="entry name" value="alpha/beta-Hydrolases"/>
    <property type="match status" value="1"/>
</dbReference>
<proteinExistence type="predicted"/>
<dbReference type="Pfam" id="PF12146">
    <property type="entry name" value="Hydrolase_4"/>
    <property type="match status" value="1"/>
</dbReference>
<reference evidence="2 3" key="1">
    <citation type="submission" date="2019-02" db="EMBL/GenBank/DDBJ databases">
        <title>Deep-cultivation of Planctomycetes and their phenomic and genomic characterization uncovers novel biology.</title>
        <authorList>
            <person name="Wiegand S."/>
            <person name="Jogler M."/>
            <person name="Boedeker C."/>
            <person name="Pinto D."/>
            <person name="Vollmers J."/>
            <person name="Rivas-Marin E."/>
            <person name="Kohn T."/>
            <person name="Peeters S.H."/>
            <person name="Heuer A."/>
            <person name="Rast P."/>
            <person name="Oberbeckmann S."/>
            <person name="Bunk B."/>
            <person name="Jeske O."/>
            <person name="Meyerdierks A."/>
            <person name="Storesund J.E."/>
            <person name="Kallscheuer N."/>
            <person name="Luecker S."/>
            <person name="Lage O.M."/>
            <person name="Pohl T."/>
            <person name="Merkel B.J."/>
            <person name="Hornburger P."/>
            <person name="Mueller R.-W."/>
            <person name="Bruemmer F."/>
            <person name="Labrenz M."/>
            <person name="Spormann A.M."/>
            <person name="Op Den Camp H."/>
            <person name="Overmann J."/>
            <person name="Amann R."/>
            <person name="Jetten M.S.M."/>
            <person name="Mascher T."/>
            <person name="Medema M.H."/>
            <person name="Devos D.P."/>
            <person name="Kaster A.-K."/>
            <person name="Ovreas L."/>
            <person name="Rohde M."/>
            <person name="Galperin M.Y."/>
            <person name="Jogler C."/>
        </authorList>
    </citation>
    <scope>NUCLEOTIDE SEQUENCE [LARGE SCALE GENOMIC DNA]</scope>
    <source>
        <strain evidence="2 3">KOR42</strain>
    </source>
</reference>
<dbReference type="AlphaFoldDB" id="A0A5C5WJU4"/>
<organism evidence="2 3">
    <name type="scientific">Thalassoglobus neptunius</name>
    <dbReference type="NCBI Taxonomy" id="1938619"/>
    <lineage>
        <taxon>Bacteria</taxon>
        <taxon>Pseudomonadati</taxon>
        <taxon>Planctomycetota</taxon>
        <taxon>Planctomycetia</taxon>
        <taxon>Planctomycetales</taxon>
        <taxon>Planctomycetaceae</taxon>
        <taxon>Thalassoglobus</taxon>
    </lineage>
</organism>
<comment type="caution">
    <text evidence="2">The sequence shown here is derived from an EMBL/GenBank/DDBJ whole genome shotgun (WGS) entry which is preliminary data.</text>
</comment>
<sequence>MKSRAKHIQFAQLAIIFLGGILFGTAPALIAQDSPITGPSLDEVFLFRPSRFPEGNWNPKNLRFEDVEFQSQDGTKLHGWLCPTPDPFAHVLYLHGTGKNLSDRAQLLEKLTRQHKLTVMIFDYRGYGRSESLPTVDGAIADSFAARAKFAEIAQIPESEIVLMGRSLGGAMAIQIAAALPPRGMILESTFASYRGVAELHAPKFAFLIPDEKLHSVELISEIKTSFLISHGDRDRLIPFAAGQKLFRAAPAPKKFIRIPGADHNDPQSHNYYKALDRFLRSLPRLRRSQ</sequence>
<evidence type="ECO:0000259" key="1">
    <source>
        <dbReference type="Pfam" id="PF12146"/>
    </source>
</evidence>
<accession>A0A5C5WJU4</accession>
<name>A0A5C5WJU4_9PLAN</name>